<accession>A0A1E7DQB6</accession>
<protein>
    <submittedName>
        <fullName evidence="2">Alcohol dehydrogenase</fullName>
    </submittedName>
</protein>
<dbReference type="Pfam" id="PF08240">
    <property type="entry name" value="ADH_N"/>
    <property type="match status" value="1"/>
</dbReference>
<dbReference type="AlphaFoldDB" id="A0A1E7DQB6"/>
<dbReference type="InterPro" id="IPR013154">
    <property type="entry name" value="ADH-like_N"/>
</dbReference>
<sequence length="334" mass="35978">MKAILLKETGGPDMAKYTEVEKPVPSIGEIVVKLKNASLNRRDVFITYGMYPSIKLPSILGADGAGVVESVGDGVESLCQGDEVVINPALQWGDDIRFSSSEFHTLGMPTDGTYAEYVKISCENVYKKPPYLTWPEAAAIPLSALTAYRALITRGELTKGETVFIPGIGSGVALFALQIAVAKGAHVFVSSSSDRKIERAKEMGAAGGMNYRTDGWVKALKNEMGGADIIIDGIGGETFKDLVQLASPGGRIVNFGATAGPVPELVLPRVFFKHLDIRGTTMGSPQEFADMLTLFEQHEIRPVIDKQFPLEDAVSALKYMEDGDSFGKIVLNIE</sequence>
<dbReference type="InterPro" id="IPR036291">
    <property type="entry name" value="NAD(P)-bd_dom_sf"/>
</dbReference>
<feature type="domain" description="Enoyl reductase (ER)" evidence="1">
    <location>
        <begin position="10"/>
        <end position="331"/>
    </location>
</feature>
<dbReference type="SUPFAM" id="SSF51735">
    <property type="entry name" value="NAD(P)-binding Rossmann-fold domains"/>
    <property type="match status" value="1"/>
</dbReference>
<dbReference type="GO" id="GO:0016491">
    <property type="term" value="F:oxidoreductase activity"/>
    <property type="evidence" value="ECO:0007669"/>
    <property type="project" value="InterPro"/>
</dbReference>
<dbReference type="OrthoDB" id="9787435at2"/>
<dbReference type="InterPro" id="IPR011032">
    <property type="entry name" value="GroES-like_sf"/>
</dbReference>
<dbReference type="InterPro" id="IPR052711">
    <property type="entry name" value="Zinc_ADH-like"/>
</dbReference>
<dbReference type="STRING" id="1714016.BA724_04085"/>
<keyword evidence="3" id="KW-1185">Reference proteome</keyword>
<dbReference type="SMART" id="SM00829">
    <property type="entry name" value="PKS_ER"/>
    <property type="match status" value="1"/>
</dbReference>
<dbReference type="Pfam" id="PF00107">
    <property type="entry name" value="ADH_zinc_N"/>
    <property type="match status" value="1"/>
</dbReference>
<comment type="caution">
    <text evidence="2">The sequence shown here is derived from an EMBL/GenBank/DDBJ whole genome shotgun (WGS) entry which is preliminary data.</text>
</comment>
<dbReference type="Gene3D" id="3.40.50.720">
    <property type="entry name" value="NAD(P)-binding Rossmann-like Domain"/>
    <property type="match status" value="1"/>
</dbReference>
<evidence type="ECO:0000259" key="1">
    <source>
        <dbReference type="SMART" id="SM00829"/>
    </source>
</evidence>
<gene>
    <name evidence="2" type="ORF">BA724_04085</name>
</gene>
<dbReference type="PANTHER" id="PTHR45033">
    <property type="match status" value="1"/>
</dbReference>
<dbReference type="EMBL" id="MAMP01000020">
    <property type="protein sequence ID" value="OES45195.1"/>
    <property type="molecule type" value="Genomic_DNA"/>
</dbReference>
<dbReference type="SUPFAM" id="SSF50129">
    <property type="entry name" value="GroES-like"/>
    <property type="match status" value="1"/>
</dbReference>
<name>A0A1E7DQB6_9BACI</name>
<dbReference type="PANTHER" id="PTHR45033:SF3">
    <property type="entry name" value="DEHYDROGENASE, PUTATIVE (AFU_ORTHOLOGUE AFUA_2G13270)-RELATED"/>
    <property type="match status" value="1"/>
</dbReference>
<dbReference type="InterPro" id="IPR020843">
    <property type="entry name" value="ER"/>
</dbReference>
<dbReference type="Proteomes" id="UP000095658">
    <property type="component" value="Unassembled WGS sequence"/>
</dbReference>
<dbReference type="InterPro" id="IPR013149">
    <property type="entry name" value="ADH-like_C"/>
</dbReference>
<dbReference type="Gene3D" id="3.90.180.10">
    <property type="entry name" value="Medium-chain alcohol dehydrogenases, catalytic domain"/>
    <property type="match status" value="1"/>
</dbReference>
<reference evidence="2 3" key="1">
    <citation type="submission" date="2016-06" db="EMBL/GenBank/DDBJ databases">
        <title>Domibacillus iocasae genome sequencing.</title>
        <authorList>
            <person name="Verma A."/>
            <person name="Pal Y."/>
            <person name="Ojha A.K."/>
            <person name="Krishnamurthi S."/>
        </authorList>
    </citation>
    <scope>NUCLEOTIDE SEQUENCE [LARGE SCALE GENOMIC DNA]</scope>
    <source>
        <strain evidence="2 3">DSM 29979</strain>
    </source>
</reference>
<evidence type="ECO:0000313" key="3">
    <source>
        <dbReference type="Proteomes" id="UP000095658"/>
    </source>
</evidence>
<proteinExistence type="predicted"/>
<evidence type="ECO:0000313" key="2">
    <source>
        <dbReference type="EMBL" id="OES45195.1"/>
    </source>
</evidence>
<dbReference type="RefSeq" id="WP_069938076.1">
    <property type="nucleotide sequence ID" value="NZ_MAMP01000020.1"/>
</dbReference>
<organism evidence="2 3">
    <name type="scientific">Domibacillus iocasae</name>
    <dbReference type="NCBI Taxonomy" id="1714016"/>
    <lineage>
        <taxon>Bacteria</taxon>
        <taxon>Bacillati</taxon>
        <taxon>Bacillota</taxon>
        <taxon>Bacilli</taxon>
        <taxon>Bacillales</taxon>
        <taxon>Bacillaceae</taxon>
        <taxon>Domibacillus</taxon>
    </lineage>
</organism>